<dbReference type="InterPro" id="IPR013087">
    <property type="entry name" value="Znf_C2H2_type"/>
</dbReference>
<dbReference type="PROSITE" id="PS00028">
    <property type="entry name" value="ZINC_FINGER_C2H2_1"/>
    <property type="match status" value="1"/>
</dbReference>
<dbReference type="Proteomes" id="UP000315496">
    <property type="component" value="Chromosome 4"/>
</dbReference>
<comment type="caution">
    <text evidence="3">The sequence shown here is derived from an EMBL/GenBank/DDBJ whole genome shotgun (WGS) entry which is preliminary data.</text>
</comment>
<reference evidence="3 4" key="1">
    <citation type="submission" date="2019-05" db="EMBL/GenBank/DDBJ databases">
        <title>The compact genome of Giardia muris reveals important steps in the evolution of intestinal protozoan parasites.</title>
        <authorList>
            <person name="Xu F."/>
            <person name="Jimenez-Gonzalez A."/>
            <person name="Einarsson E."/>
            <person name="Astvaldsson A."/>
            <person name="Peirasmaki D."/>
            <person name="Eckmann L."/>
            <person name="Andersson J.O."/>
            <person name="Svard S.G."/>
            <person name="Jerlstrom-Hultqvist J."/>
        </authorList>
    </citation>
    <scope>NUCLEOTIDE SEQUENCE [LARGE SCALE GENOMIC DNA]</scope>
    <source>
        <strain evidence="3 4">Roberts-Thomson</strain>
    </source>
</reference>
<organism evidence="3 4">
    <name type="scientific">Giardia muris</name>
    <dbReference type="NCBI Taxonomy" id="5742"/>
    <lineage>
        <taxon>Eukaryota</taxon>
        <taxon>Metamonada</taxon>
        <taxon>Diplomonadida</taxon>
        <taxon>Hexamitidae</taxon>
        <taxon>Giardiinae</taxon>
        <taxon>Giardia</taxon>
    </lineage>
</organism>
<dbReference type="VEuPathDB" id="GiardiaDB:GMRT_13858"/>
<keyword evidence="4" id="KW-1185">Reference proteome</keyword>
<dbReference type="AlphaFoldDB" id="A0A4Z1T493"/>
<feature type="domain" description="C2H2-type" evidence="2">
    <location>
        <begin position="59"/>
        <end position="81"/>
    </location>
</feature>
<evidence type="ECO:0000259" key="2">
    <source>
        <dbReference type="PROSITE" id="PS00028"/>
    </source>
</evidence>
<feature type="region of interest" description="Disordered" evidence="1">
    <location>
        <begin position="101"/>
        <end position="139"/>
    </location>
</feature>
<name>A0A4Z1T493_GIAMU</name>
<evidence type="ECO:0000313" key="3">
    <source>
        <dbReference type="EMBL" id="TNJ27349.1"/>
    </source>
</evidence>
<feature type="compositionally biased region" description="Basic residues" evidence="1">
    <location>
        <begin position="130"/>
        <end position="139"/>
    </location>
</feature>
<dbReference type="EMBL" id="VDLU01000004">
    <property type="protein sequence ID" value="TNJ27349.1"/>
    <property type="molecule type" value="Genomic_DNA"/>
</dbReference>
<evidence type="ECO:0000313" key="4">
    <source>
        <dbReference type="Proteomes" id="UP000315496"/>
    </source>
</evidence>
<gene>
    <name evidence="3" type="ORF">GMRT_13858</name>
</gene>
<protein>
    <submittedName>
        <fullName evidence="3">Protein 21.4</fullName>
    </submittedName>
</protein>
<dbReference type="OrthoDB" id="10256636at2759"/>
<accession>A0A4Z1T493</accession>
<dbReference type="InterPro" id="IPR036236">
    <property type="entry name" value="Znf_C2H2_sf"/>
</dbReference>
<proteinExistence type="predicted"/>
<evidence type="ECO:0000256" key="1">
    <source>
        <dbReference type="SAM" id="MobiDB-lite"/>
    </source>
</evidence>
<feature type="compositionally biased region" description="Basic and acidic residues" evidence="1">
    <location>
        <begin position="1"/>
        <end position="14"/>
    </location>
</feature>
<feature type="region of interest" description="Disordered" evidence="1">
    <location>
        <begin position="1"/>
        <end position="26"/>
    </location>
</feature>
<feature type="compositionally biased region" description="Basic and acidic residues" evidence="1">
    <location>
        <begin position="101"/>
        <end position="112"/>
    </location>
</feature>
<dbReference type="SUPFAM" id="SSF57667">
    <property type="entry name" value="beta-beta-alpha zinc fingers"/>
    <property type="match status" value="1"/>
</dbReference>
<sequence length="139" mass="16846">MSLWKREHEPRVDKPQATLEESETTDIDALPTLEEKYGRMFDDFNDLFEDSKEDEYYYCRACKIRFKTLAEAEEHEETPEHFAKEEAWKSNQDKFYSELKEERRVKKAERKEARLRRRQRLASKASNSHFKPKARRPKV</sequence>